<sequence length="116" mass="13083">MVASTQCLENQSLNTTNISMGIELGRSPHKGEGAHIVESYVLASNVFSWAGVRIKLGRSPHKGEGAHRVESYVLAYNVLSWAGVRIKEDNEYRVVGHRYEDKNLRSLWSYCLFNLD</sequence>
<organism evidence="1 2">
    <name type="scientific">Elysia crispata</name>
    <name type="common">lettuce slug</name>
    <dbReference type="NCBI Taxonomy" id="231223"/>
    <lineage>
        <taxon>Eukaryota</taxon>
        <taxon>Metazoa</taxon>
        <taxon>Spiralia</taxon>
        <taxon>Lophotrochozoa</taxon>
        <taxon>Mollusca</taxon>
        <taxon>Gastropoda</taxon>
        <taxon>Heterobranchia</taxon>
        <taxon>Euthyneura</taxon>
        <taxon>Panpulmonata</taxon>
        <taxon>Sacoglossa</taxon>
        <taxon>Placobranchoidea</taxon>
        <taxon>Plakobranchidae</taxon>
        <taxon>Elysia</taxon>
    </lineage>
</organism>
<dbReference type="AlphaFoldDB" id="A0AAE1AHB0"/>
<dbReference type="Proteomes" id="UP001283361">
    <property type="component" value="Unassembled WGS sequence"/>
</dbReference>
<reference evidence="1" key="1">
    <citation type="journal article" date="2023" name="G3 (Bethesda)">
        <title>A reference genome for the long-term kleptoplast-retaining sea slug Elysia crispata morphotype clarki.</title>
        <authorList>
            <person name="Eastman K.E."/>
            <person name="Pendleton A.L."/>
            <person name="Shaikh M.A."/>
            <person name="Suttiyut T."/>
            <person name="Ogas R."/>
            <person name="Tomko P."/>
            <person name="Gavelis G."/>
            <person name="Widhalm J.R."/>
            <person name="Wisecaver J.H."/>
        </authorList>
    </citation>
    <scope>NUCLEOTIDE SEQUENCE</scope>
    <source>
        <strain evidence="1">ECLA1</strain>
    </source>
</reference>
<accession>A0AAE1AHB0</accession>
<keyword evidence="2" id="KW-1185">Reference proteome</keyword>
<gene>
    <name evidence="1" type="ORF">RRG08_008971</name>
</gene>
<comment type="caution">
    <text evidence="1">The sequence shown here is derived from an EMBL/GenBank/DDBJ whole genome shotgun (WGS) entry which is preliminary data.</text>
</comment>
<name>A0AAE1AHB0_9GAST</name>
<dbReference type="EMBL" id="JAWDGP010001820">
    <property type="protein sequence ID" value="KAK3787954.1"/>
    <property type="molecule type" value="Genomic_DNA"/>
</dbReference>
<proteinExistence type="predicted"/>
<evidence type="ECO:0000313" key="2">
    <source>
        <dbReference type="Proteomes" id="UP001283361"/>
    </source>
</evidence>
<protein>
    <submittedName>
        <fullName evidence="1">Uncharacterized protein</fullName>
    </submittedName>
</protein>
<evidence type="ECO:0000313" key="1">
    <source>
        <dbReference type="EMBL" id="KAK3787954.1"/>
    </source>
</evidence>